<dbReference type="Proteomes" id="UP000019141">
    <property type="component" value="Unassembled WGS sequence"/>
</dbReference>
<dbReference type="PANTHER" id="PTHR48090:SF7">
    <property type="entry name" value="RFBJ PROTEIN"/>
    <property type="match status" value="1"/>
</dbReference>
<dbReference type="EMBL" id="AZHW01000178">
    <property type="protein sequence ID" value="ETX02071.1"/>
    <property type="molecule type" value="Genomic_DNA"/>
</dbReference>
<sequence length="565" mass="63864">MVIPQKNVATDVLTIGLEDYFQVGAFDRLIPRRRWDRFESRLERNTRCTLALLEPYEIRATFFVLGWIAERMPELVRDIAQRGHEIANRGYDHRCVRGMSRGAFREDLQRSHEALERASGTRVLGYRVGRQPFTSREFWALEILAQEGYVYDSSVVPRYWAGCGLARQRHVGYHRLGAQVLWEFPFATWHGLGWPLPIAGGNYFRQLPHTLVKRAVAAWHRRYDAPFVMYFHVWELDAQQPRIAGASRLSRLRHYRNLDKMTWVLKDYFQHYRFGSIADYLGLDRRLAGGAEDAGHQAPAPARPVRLGSPGAALGDVPAGVPVSVVVPCFNEAPVLPYLARTLQQVEAALAPAYTLRFLFVDDGSTDATWSCLQALFGDRANCEVLRHEVNLGIAAGIMTGLRHATTDIVASIDCDCSYDPGDLQKLLPLLTDGVAMVTASPYHPQGDVMNVPLWRLALSKAASRLYRGVLRQKLYTYTSCFRVYRREAVQDMALQQAGFLGIVEMLGHLDQRGETLVECPVRLESRVLGQSKMKVAVTALAHLNLLARLLAHRLLSAYTRMMQS</sequence>
<dbReference type="SUPFAM" id="SSF53448">
    <property type="entry name" value="Nucleotide-diphospho-sugar transferases"/>
    <property type="match status" value="1"/>
</dbReference>
<dbReference type="Gene3D" id="3.20.20.370">
    <property type="entry name" value="Glycoside hydrolase/deacetylase"/>
    <property type="match status" value="1"/>
</dbReference>
<evidence type="ECO:0000313" key="3">
    <source>
        <dbReference type="Proteomes" id="UP000019141"/>
    </source>
</evidence>
<dbReference type="InterPro" id="IPR011330">
    <property type="entry name" value="Glyco_hydro/deAcase_b/a-brl"/>
</dbReference>
<dbReference type="InterPro" id="IPR022560">
    <property type="entry name" value="DUF3473"/>
</dbReference>
<keyword evidence="3" id="KW-1185">Reference proteome</keyword>
<dbReference type="CDD" id="cd10941">
    <property type="entry name" value="CE4_PuuE_HpPgdA_like_2"/>
    <property type="match status" value="1"/>
</dbReference>
<dbReference type="InterPro" id="IPR014344">
    <property type="entry name" value="XrtA_polysacc_deacetyl"/>
</dbReference>
<dbReference type="Pfam" id="PF11959">
    <property type="entry name" value="DUF3473"/>
    <property type="match status" value="1"/>
</dbReference>
<dbReference type="PANTHER" id="PTHR48090">
    <property type="entry name" value="UNDECAPRENYL-PHOSPHATE 4-DEOXY-4-FORMAMIDO-L-ARABINOSE TRANSFERASE-RELATED"/>
    <property type="match status" value="1"/>
</dbReference>
<dbReference type="NCBIfam" id="TIGR03006">
    <property type="entry name" value="pepcterm_polyde"/>
    <property type="match status" value="1"/>
</dbReference>
<gene>
    <name evidence="2" type="ORF">ETSY1_04915</name>
</gene>
<evidence type="ECO:0000313" key="2">
    <source>
        <dbReference type="EMBL" id="ETX02071.1"/>
    </source>
</evidence>
<dbReference type="AlphaFoldDB" id="W4LWD0"/>
<protein>
    <recommendedName>
        <fullName evidence="1">NodB homology domain-containing protein</fullName>
    </recommendedName>
</protein>
<dbReference type="InterPro" id="IPR029044">
    <property type="entry name" value="Nucleotide-diphossugar_trans"/>
</dbReference>
<feature type="domain" description="NodB homology" evidence="1">
    <location>
        <begin position="32"/>
        <end position="189"/>
    </location>
</feature>
<dbReference type="PATRIC" id="fig|1429438.4.peg.1131"/>
<dbReference type="SUPFAM" id="SSF88713">
    <property type="entry name" value="Glycoside hydrolase/deacetylase"/>
    <property type="match status" value="1"/>
</dbReference>
<dbReference type="GO" id="GO:0005975">
    <property type="term" value="P:carbohydrate metabolic process"/>
    <property type="evidence" value="ECO:0007669"/>
    <property type="project" value="InterPro"/>
</dbReference>
<dbReference type="CDD" id="cd04179">
    <property type="entry name" value="DPM_DPG-synthase_like"/>
    <property type="match status" value="1"/>
</dbReference>
<dbReference type="PROSITE" id="PS51677">
    <property type="entry name" value="NODB"/>
    <property type="match status" value="1"/>
</dbReference>
<dbReference type="HOGENOM" id="CLU_482080_0_0_7"/>
<dbReference type="Pfam" id="PF01522">
    <property type="entry name" value="Polysacc_deac_1"/>
    <property type="match status" value="1"/>
</dbReference>
<reference evidence="2 3" key="1">
    <citation type="journal article" date="2014" name="Nature">
        <title>An environmental bacterial taxon with a large and distinct metabolic repertoire.</title>
        <authorList>
            <person name="Wilson M.C."/>
            <person name="Mori T."/>
            <person name="Ruckert C."/>
            <person name="Uria A.R."/>
            <person name="Helf M.J."/>
            <person name="Takada K."/>
            <person name="Gernert C."/>
            <person name="Steffens U.A."/>
            <person name="Heycke N."/>
            <person name="Schmitt S."/>
            <person name="Rinke C."/>
            <person name="Helfrich E.J."/>
            <person name="Brachmann A.O."/>
            <person name="Gurgui C."/>
            <person name="Wakimoto T."/>
            <person name="Kracht M."/>
            <person name="Crusemann M."/>
            <person name="Hentschel U."/>
            <person name="Abe I."/>
            <person name="Matsunaga S."/>
            <person name="Kalinowski J."/>
            <person name="Takeyama H."/>
            <person name="Piel J."/>
        </authorList>
    </citation>
    <scope>NUCLEOTIDE SEQUENCE [LARGE SCALE GENOMIC DNA]</scope>
    <source>
        <strain evidence="3">TSY1</strain>
    </source>
</reference>
<dbReference type="InterPro" id="IPR001173">
    <property type="entry name" value="Glyco_trans_2-like"/>
</dbReference>
<dbReference type="Pfam" id="PF00535">
    <property type="entry name" value="Glycos_transf_2"/>
    <property type="match status" value="1"/>
</dbReference>
<dbReference type="InterPro" id="IPR045235">
    <property type="entry name" value="PuuE_HpPgdA-like"/>
</dbReference>
<evidence type="ECO:0000259" key="1">
    <source>
        <dbReference type="PROSITE" id="PS51677"/>
    </source>
</evidence>
<name>W4LWD0_ENTF1</name>
<comment type="caution">
    <text evidence="2">The sequence shown here is derived from an EMBL/GenBank/DDBJ whole genome shotgun (WGS) entry which is preliminary data.</text>
</comment>
<dbReference type="GO" id="GO:0016810">
    <property type="term" value="F:hydrolase activity, acting on carbon-nitrogen (but not peptide) bonds"/>
    <property type="evidence" value="ECO:0007669"/>
    <property type="project" value="InterPro"/>
</dbReference>
<dbReference type="InterPro" id="IPR050256">
    <property type="entry name" value="Glycosyltransferase_2"/>
</dbReference>
<proteinExistence type="predicted"/>
<dbReference type="InterPro" id="IPR002509">
    <property type="entry name" value="NODB_dom"/>
</dbReference>
<accession>W4LWD0</accession>
<dbReference type="Gene3D" id="3.90.550.10">
    <property type="entry name" value="Spore Coat Polysaccharide Biosynthesis Protein SpsA, Chain A"/>
    <property type="match status" value="1"/>
</dbReference>
<organism evidence="2 3">
    <name type="scientific">Entotheonella factor</name>
    <dbReference type="NCBI Taxonomy" id="1429438"/>
    <lineage>
        <taxon>Bacteria</taxon>
        <taxon>Pseudomonadati</taxon>
        <taxon>Nitrospinota/Tectimicrobiota group</taxon>
        <taxon>Candidatus Tectimicrobiota</taxon>
        <taxon>Candidatus Entotheonellia</taxon>
        <taxon>Candidatus Entotheonellales</taxon>
        <taxon>Candidatus Entotheonellaceae</taxon>
        <taxon>Candidatus Entotheonella</taxon>
    </lineage>
</organism>